<dbReference type="OrthoDB" id="26094at2759"/>
<dbReference type="GO" id="GO:0003743">
    <property type="term" value="F:translation initiation factor activity"/>
    <property type="evidence" value="ECO:0007669"/>
    <property type="project" value="UniProtKB-KW"/>
</dbReference>
<dbReference type="Pfam" id="PF02270">
    <property type="entry name" value="TFIIF_beta"/>
    <property type="match status" value="1"/>
</dbReference>
<dbReference type="AlphaFoldDB" id="A0A6A6RGT3"/>
<keyword evidence="7" id="KW-0539">Nucleus</keyword>
<keyword evidence="13" id="KW-0648">Protein biosynthesis</keyword>
<dbReference type="SUPFAM" id="SSF50916">
    <property type="entry name" value="Rap30/74 interaction domains"/>
    <property type="match status" value="1"/>
</dbReference>
<dbReference type="InterPro" id="IPR011039">
    <property type="entry name" value="TFIIF_interaction"/>
</dbReference>
<dbReference type="InterPro" id="IPR036388">
    <property type="entry name" value="WH-like_DNA-bd_sf"/>
</dbReference>
<comment type="subcellular location">
    <subcellularLocation>
        <location evidence="1">Nucleus</location>
    </subcellularLocation>
</comment>
<dbReference type="InterPro" id="IPR003196">
    <property type="entry name" value="TFIIF_beta"/>
</dbReference>
<feature type="domain" description="TFIIF beta subunit N-terminal" evidence="12">
    <location>
        <begin position="45"/>
        <end position="198"/>
    </location>
</feature>
<evidence type="ECO:0000256" key="10">
    <source>
        <dbReference type="SAM" id="MobiDB-lite"/>
    </source>
</evidence>
<feature type="compositionally biased region" description="Acidic residues" evidence="10">
    <location>
        <begin position="343"/>
        <end position="356"/>
    </location>
</feature>
<feature type="region of interest" description="Disordered" evidence="10">
    <location>
        <begin position="1"/>
        <end position="25"/>
    </location>
</feature>
<feature type="compositionally biased region" description="Basic and acidic residues" evidence="10">
    <location>
        <begin position="1"/>
        <end position="16"/>
    </location>
</feature>
<protein>
    <recommendedName>
        <fullName evidence="3">Transcription initiation factor IIF subunit beta</fullName>
    </recommendedName>
    <alternativeName>
        <fullName evidence="9">TFIIF medium subunit</fullName>
    </alternativeName>
    <alternativeName>
        <fullName evidence="8">TFIIF-beta</fullName>
    </alternativeName>
</protein>
<comment type="similarity">
    <text evidence="2">Belongs to the TFIIF beta subunit family.</text>
</comment>
<evidence type="ECO:0000256" key="1">
    <source>
        <dbReference type="ARBA" id="ARBA00004123"/>
    </source>
</evidence>
<dbReference type="Pfam" id="PF17683">
    <property type="entry name" value="TFIIF_beta_N"/>
    <property type="match status" value="1"/>
</dbReference>
<keyword evidence="14" id="KW-1185">Reference proteome</keyword>
<name>A0A6A6RGT3_9PLEO</name>
<dbReference type="FunFam" id="1.10.10.10:FF:000035">
    <property type="entry name" value="General transcription factor IIF subunit 2"/>
    <property type="match status" value="1"/>
</dbReference>
<keyword evidence="6" id="KW-0804">Transcription</keyword>
<evidence type="ECO:0000256" key="3">
    <source>
        <dbReference type="ARBA" id="ARBA00021453"/>
    </source>
</evidence>
<evidence type="ECO:0000313" key="13">
    <source>
        <dbReference type="EMBL" id="KAF2634679.1"/>
    </source>
</evidence>
<evidence type="ECO:0000256" key="5">
    <source>
        <dbReference type="ARBA" id="ARBA00023125"/>
    </source>
</evidence>
<proteinExistence type="inferred from homology"/>
<keyword evidence="4" id="KW-0805">Transcription regulation</keyword>
<dbReference type="InterPro" id="IPR036390">
    <property type="entry name" value="WH_DNA-bd_sf"/>
</dbReference>
<dbReference type="PANTHER" id="PTHR10445:SF0">
    <property type="entry name" value="GENERAL TRANSCRIPTION FACTOR IIF SUBUNIT 2"/>
    <property type="match status" value="1"/>
</dbReference>
<organism evidence="13 14">
    <name type="scientific">Massarina eburnea CBS 473.64</name>
    <dbReference type="NCBI Taxonomy" id="1395130"/>
    <lineage>
        <taxon>Eukaryota</taxon>
        <taxon>Fungi</taxon>
        <taxon>Dikarya</taxon>
        <taxon>Ascomycota</taxon>
        <taxon>Pezizomycotina</taxon>
        <taxon>Dothideomycetes</taxon>
        <taxon>Pleosporomycetidae</taxon>
        <taxon>Pleosporales</taxon>
        <taxon>Massarineae</taxon>
        <taxon>Massarinaceae</taxon>
        <taxon>Massarina</taxon>
    </lineage>
</organism>
<dbReference type="InterPro" id="IPR040450">
    <property type="entry name" value="TFIIF_beta_HTH"/>
</dbReference>
<gene>
    <name evidence="13" type="ORF">P280DRAFT_523874</name>
</gene>
<evidence type="ECO:0000259" key="12">
    <source>
        <dbReference type="Pfam" id="PF17683"/>
    </source>
</evidence>
<evidence type="ECO:0000256" key="7">
    <source>
        <dbReference type="ARBA" id="ARBA00023242"/>
    </source>
</evidence>
<evidence type="ECO:0000256" key="6">
    <source>
        <dbReference type="ARBA" id="ARBA00023163"/>
    </source>
</evidence>
<dbReference type="SUPFAM" id="SSF46785">
    <property type="entry name" value="Winged helix' DNA-binding domain"/>
    <property type="match status" value="1"/>
</dbReference>
<evidence type="ECO:0000256" key="9">
    <source>
        <dbReference type="ARBA" id="ARBA00081863"/>
    </source>
</evidence>
<dbReference type="EMBL" id="MU006816">
    <property type="protein sequence ID" value="KAF2634679.1"/>
    <property type="molecule type" value="Genomic_DNA"/>
</dbReference>
<dbReference type="GO" id="GO:0003677">
    <property type="term" value="F:DNA binding"/>
    <property type="evidence" value="ECO:0007669"/>
    <property type="project" value="UniProtKB-KW"/>
</dbReference>
<dbReference type="GO" id="GO:0005674">
    <property type="term" value="C:transcription factor TFIIF complex"/>
    <property type="evidence" value="ECO:0007669"/>
    <property type="project" value="InterPro"/>
</dbReference>
<keyword evidence="13" id="KW-0396">Initiation factor</keyword>
<evidence type="ECO:0000313" key="14">
    <source>
        <dbReference type="Proteomes" id="UP000799753"/>
    </source>
</evidence>
<dbReference type="Proteomes" id="UP000799753">
    <property type="component" value="Unassembled WGS sequence"/>
</dbReference>
<evidence type="ECO:0000256" key="2">
    <source>
        <dbReference type="ARBA" id="ARBA00009543"/>
    </source>
</evidence>
<reference evidence="13" key="1">
    <citation type="journal article" date="2020" name="Stud. Mycol.">
        <title>101 Dothideomycetes genomes: a test case for predicting lifestyles and emergence of pathogens.</title>
        <authorList>
            <person name="Haridas S."/>
            <person name="Albert R."/>
            <person name="Binder M."/>
            <person name="Bloem J."/>
            <person name="Labutti K."/>
            <person name="Salamov A."/>
            <person name="Andreopoulos B."/>
            <person name="Baker S."/>
            <person name="Barry K."/>
            <person name="Bills G."/>
            <person name="Bluhm B."/>
            <person name="Cannon C."/>
            <person name="Castanera R."/>
            <person name="Culley D."/>
            <person name="Daum C."/>
            <person name="Ezra D."/>
            <person name="Gonzalez J."/>
            <person name="Henrissat B."/>
            <person name="Kuo A."/>
            <person name="Liang C."/>
            <person name="Lipzen A."/>
            <person name="Lutzoni F."/>
            <person name="Magnuson J."/>
            <person name="Mondo S."/>
            <person name="Nolan M."/>
            <person name="Ohm R."/>
            <person name="Pangilinan J."/>
            <person name="Park H.-J."/>
            <person name="Ramirez L."/>
            <person name="Alfaro M."/>
            <person name="Sun H."/>
            <person name="Tritt A."/>
            <person name="Yoshinaga Y."/>
            <person name="Zwiers L.-H."/>
            <person name="Turgeon B."/>
            <person name="Goodwin S."/>
            <person name="Spatafora J."/>
            <person name="Crous P."/>
            <person name="Grigoriev I."/>
        </authorList>
    </citation>
    <scope>NUCLEOTIDE SEQUENCE</scope>
    <source>
        <strain evidence="13">CBS 473.64</strain>
    </source>
</reference>
<keyword evidence="5" id="KW-0238">DNA-binding</keyword>
<dbReference type="CDD" id="cd07980">
    <property type="entry name" value="TFIIF_beta"/>
    <property type="match status" value="1"/>
</dbReference>
<evidence type="ECO:0000259" key="11">
    <source>
        <dbReference type="Pfam" id="PF02270"/>
    </source>
</evidence>
<dbReference type="Gene3D" id="1.10.10.10">
    <property type="entry name" value="Winged helix-like DNA-binding domain superfamily/Winged helix DNA-binding domain"/>
    <property type="match status" value="1"/>
</dbReference>
<dbReference type="InterPro" id="IPR040504">
    <property type="entry name" value="TFIIF_beta_N"/>
</dbReference>
<sequence>MNGIKPDPDVKMELDTHTPAGSGYMDDDFYEDTGELNMPIKGTEQDMWLTRVPDWLFAHISKWEDIAEGNDDDQIVLGEMLAFTDPTEKDGLDKSKAMRMFFNDRWSQKTKLPNAFELEPLATRTEVLKNTYIFCEKDLPGYRPNGVGHNKGAGGNGFGGGMQDPKSRIQKTRSKYRKAIPKQTALLGSSTRQYLAKPLNTREFMVFDAARHRQAILGTNQKTNIIEHNVNELNVMDKMQNKFNSFIRQDKKKTSQQNKAIRIAADQLIDMLHAMFDEYKYWPMKAIKKRTKQPEAYLKEVLGEIAELVRSGPFASSWTRSAAFASMASQNDEIPPEAGDIQSDNDDDDEMVDVVI</sequence>
<dbReference type="GO" id="GO:0006367">
    <property type="term" value="P:transcription initiation at RNA polymerase II promoter"/>
    <property type="evidence" value="ECO:0007669"/>
    <property type="project" value="InterPro"/>
</dbReference>
<evidence type="ECO:0000256" key="8">
    <source>
        <dbReference type="ARBA" id="ARBA00081473"/>
    </source>
</evidence>
<evidence type="ECO:0000256" key="4">
    <source>
        <dbReference type="ARBA" id="ARBA00023015"/>
    </source>
</evidence>
<feature type="region of interest" description="Disordered" evidence="10">
    <location>
        <begin position="327"/>
        <end position="356"/>
    </location>
</feature>
<accession>A0A6A6RGT3</accession>
<feature type="domain" description="TFIIF beta subunit HTH" evidence="11">
    <location>
        <begin position="262"/>
        <end position="319"/>
    </location>
</feature>
<dbReference type="PANTHER" id="PTHR10445">
    <property type="entry name" value="GENERAL TRANSCRIPTION FACTOR IIF SUBUNIT 2"/>
    <property type="match status" value="1"/>
</dbReference>